<dbReference type="InterPro" id="IPR029021">
    <property type="entry name" value="Prot-tyrosine_phosphatase-like"/>
</dbReference>
<feature type="region of interest" description="Disordered" evidence="1">
    <location>
        <begin position="252"/>
        <end position="301"/>
    </location>
</feature>
<dbReference type="EMBL" id="KZ819337">
    <property type="protein sequence ID" value="PWN18196.1"/>
    <property type="molecule type" value="Genomic_DNA"/>
</dbReference>
<feature type="region of interest" description="Disordered" evidence="1">
    <location>
        <begin position="1"/>
        <end position="37"/>
    </location>
</feature>
<reference evidence="2 3" key="1">
    <citation type="journal article" date="2018" name="Mol. Biol. Evol.">
        <title>Broad Genomic Sampling Reveals a Smut Pathogenic Ancestry of the Fungal Clade Ustilaginomycotina.</title>
        <authorList>
            <person name="Kijpornyongpan T."/>
            <person name="Mondo S.J."/>
            <person name="Barry K."/>
            <person name="Sandor L."/>
            <person name="Lee J."/>
            <person name="Lipzen A."/>
            <person name="Pangilinan J."/>
            <person name="LaButti K."/>
            <person name="Hainaut M."/>
            <person name="Henrissat B."/>
            <person name="Grigoriev I.V."/>
            <person name="Spatafora J.W."/>
            <person name="Aime M.C."/>
        </authorList>
    </citation>
    <scope>NUCLEOTIDE SEQUENCE [LARGE SCALE GENOMIC DNA]</scope>
    <source>
        <strain evidence="2 3">MCA 4718</strain>
    </source>
</reference>
<organism evidence="2 3">
    <name type="scientific">Pseudomicrostroma glucosiphilum</name>
    <dbReference type="NCBI Taxonomy" id="1684307"/>
    <lineage>
        <taxon>Eukaryota</taxon>
        <taxon>Fungi</taxon>
        <taxon>Dikarya</taxon>
        <taxon>Basidiomycota</taxon>
        <taxon>Ustilaginomycotina</taxon>
        <taxon>Exobasidiomycetes</taxon>
        <taxon>Microstromatales</taxon>
        <taxon>Microstromatales incertae sedis</taxon>
        <taxon>Pseudomicrostroma</taxon>
    </lineage>
</organism>
<dbReference type="GO" id="GO:0016791">
    <property type="term" value="F:phosphatase activity"/>
    <property type="evidence" value="ECO:0007669"/>
    <property type="project" value="TreeGrafter"/>
</dbReference>
<dbReference type="PANTHER" id="PTHR31126">
    <property type="entry name" value="TYROSINE-PROTEIN PHOSPHATASE"/>
    <property type="match status" value="1"/>
</dbReference>
<dbReference type="InterPro" id="IPR004861">
    <property type="entry name" value="Siw14-like"/>
</dbReference>
<feature type="compositionally biased region" description="Polar residues" evidence="1">
    <location>
        <begin position="510"/>
        <end position="519"/>
    </location>
</feature>
<dbReference type="RefSeq" id="XP_025345356.1">
    <property type="nucleotide sequence ID" value="XM_025491219.1"/>
</dbReference>
<feature type="compositionally biased region" description="Acidic residues" evidence="1">
    <location>
        <begin position="633"/>
        <end position="661"/>
    </location>
</feature>
<dbReference type="OrthoDB" id="10677433at2759"/>
<feature type="compositionally biased region" description="Low complexity" evidence="1">
    <location>
        <begin position="273"/>
        <end position="283"/>
    </location>
</feature>
<dbReference type="AlphaFoldDB" id="A0A316TXZ8"/>
<feature type="region of interest" description="Disordered" evidence="1">
    <location>
        <begin position="425"/>
        <end position="669"/>
    </location>
</feature>
<evidence type="ECO:0000313" key="2">
    <source>
        <dbReference type="EMBL" id="PWN18196.1"/>
    </source>
</evidence>
<accession>A0A316TXZ8</accession>
<feature type="compositionally biased region" description="Basic and acidic residues" evidence="1">
    <location>
        <begin position="587"/>
        <end position="598"/>
    </location>
</feature>
<proteinExistence type="predicted"/>
<feature type="compositionally biased region" description="Polar residues" evidence="1">
    <location>
        <begin position="574"/>
        <end position="586"/>
    </location>
</feature>
<gene>
    <name evidence="2" type="ORF">BCV69DRAFT_278959</name>
</gene>
<dbReference type="GeneID" id="37012953"/>
<dbReference type="PANTHER" id="PTHR31126:SF14">
    <property type="entry name" value="TYROSINE-PROTEIN PHOSPHATASE OCA6-RELATED"/>
    <property type="match status" value="1"/>
</dbReference>
<dbReference type="Pfam" id="PF03162">
    <property type="entry name" value="Y_phosphatase2"/>
    <property type="match status" value="1"/>
</dbReference>
<protein>
    <submittedName>
        <fullName evidence="2">Uncharacterized protein</fullName>
    </submittedName>
</protein>
<feature type="compositionally biased region" description="Low complexity" evidence="1">
    <location>
        <begin position="7"/>
        <end position="23"/>
    </location>
</feature>
<dbReference type="Gene3D" id="3.90.190.10">
    <property type="entry name" value="Protein tyrosine phosphatase superfamily"/>
    <property type="match status" value="1"/>
</dbReference>
<dbReference type="Proteomes" id="UP000245942">
    <property type="component" value="Unassembled WGS sequence"/>
</dbReference>
<feature type="compositionally biased region" description="Acidic residues" evidence="1">
    <location>
        <begin position="498"/>
        <end position="508"/>
    </location>
</feature>
<dbReference type="STRING" id="1684307.A0A316TXZ8"/>
<keyword evidence="3" id="KW-1185">Reference proteome</keyword>
<evidence type="ECO:0000313" key="3">
    <source>
        <dbReference type="Proteomes" id="UP000245942"/>
    </source>
</evidence>
<sequence length="669" mass="71963">MESPTLYPSSASASAPSYHASSSEMERQDTLQPRPKRILSPTDIFRTSLPLPPLIPPLRFNLLAAGEASRTAQLFSSSHPLPRHLPFLSRLKLKTLLALTPKHPTKQVPAIEHWAQTEAVEIKWIKIEAWKDAGASAITKDVAEEATSTIISSSASPLLIVSLTPGPTALILALLRLLQGYPLQSIHPETHRCLRAGLEGEADEDDKHDCEKWITGWVGKEINLAVHRSQVHEWTWPQGTTLRWLRITDGRNSKQANGASPSAAKDGFLFPPSTAAASGTTSSLDSPFTPHRSTSSGSAHSPALLLTTPQVTHPFLKIRFLPEPVIPLALDPPALQSSAAPPPQHGAVPLVKPSGPAEGLSTPSTALKMPVGFKGRKRSLTISEGRGGGPAAAAVAAMMEAAAAAAINATSLDIDGSSGIAGHVPAGVHSGSAPPTAAPFAEAQPPPWLKGDYGQPSSASHWRWGNETSQRQHRECFPGEYEQGQPALHTPMTRTSSGDEEDEDEEENSTPKANNTRTQYLFDDSQLPASETTPSRAPDQTPFASPGRHSPEQFLLAPRRLSEASLMAEGEGESTPTKARSVSRNRASLDRRSSRGEAARPMLLPGSDEREGGVQPHRRSAELGAAKAQRDEVQEEEEEDEEEEDEDEDDYHEDSEDDFSEGLEALDLA</sequence>
<name>A0A316TXZ8_9BASI</name>
<evidence type="ECO:0000256" key="1">
    <source>
        <dbReference type="SAM" id="MobiDB-lite"/>
    </source>
</evidence>